<dbReference type="Proteomes" id="UP000828251">
    <property type="component" value="Unassembled WGS sequence"/>
</dbReference>
<gene>
    <name evidence="1" type="ORF">J1N35_028678</name>
</gene>
<accession>A0A9D3UWD6</accession>
<sequence>MLASTKFIVDVFFLERLASCKTRLAGCVVLLPELCGAVLTQYFLELNASVFLASGQKVVLASSLHASRFSSAMQVCNLFQAVQRSYSWFIPHALEIFSSIWRHHKPCWVLGLDMVSSRTMQSVDGSNLITMPQLGAVLLTLRVCVLHGGEERIEVECDNAFLVESLLADGSVNSRMVKLRLIYGILNREWKVYIHHILKSQNAVTGYMARLTIFGPPSLVIF</sequence>
<dbReference type="OrthoDB" id="955670at2759"/>
<reference evidence="1 2" key="1">
    <citation type="journal article" date="2021" name="Plant Biotechnol. J.">
        <title>Multi-omics assisted identification of the key and species-specific regulatory components of drought-tolerant mechanisms in Gossypium stocksii.</title>
        <authorList>
            <person name="Yu D."/>
            <person name="Ke L."/>
            <person name="Zhang D."/>
            <person name="Wu Y."/>
            <person name="Sun Y."/>
            <person name="Mei J."/>
            <person name="Sun J."/>
            <person name="Sun Y."/>
        </authorList>
    </citation>
    <scope>NUCLEOTIDE SEQUENCE [LARGE SCALE GENOMIC DNA]</scope>
    <source>
        <strain evidence="2">cv. E1</strain>
        <tissue evidence="1">Leaf</tissue>
    </source>
</reference>
<dbReference type="EMBL" id="JAIQCV010000009">
    <property type="protein sequence ID" value="KAH1063691.1"/>
    <property type="molecule type" value="Genomic_DNA"/>
</dbReference>
<keyword evidence="2" id="KW-1185">Reference proteome</keyword>
<protein>
    <recommendedName>
        <fullName evidence="3">RNase H type-1 domain-containing protein</fullName>
    </recommendedName>
</protein>
<proteinExistence type="predicted"/>
<organism evidence="1 2">
    <name type="scientific">Gossypium stocksii</name>
    <dbReference type="NCBI Taxonomy" id="47602"/>
    <lineage>
        <taxon>Eukaryota</taxon>
        <taxon>Viridiplantae</taxon>
        <taxon>Streptophyta</taxon>
        <taxon>Embryophyta</taxon>
        <taxon>Tracheophyta</taxon>
        <taxon>Spermatophyta</taxon>
        <taxon>Magnoliopsida</taxon>
        <taxon>eudicotyledons</taxon>
        <taxon>Gunneridae</taxon>
        <taxon>Pentapetalae</taxon>
        <taxon>rosids</taxon>
        <taxon>malvids</taxon>
        <taxon>Malvales</taxon>
        <taxon>Malvaceae</taxon>
        <taxon>Malvoideae</taxon>
        <taxon>Gossypium</taxon>
    </lineage>
</organism>
<dbReference type="AlphaFoldDB" id="A0A9D3UWD6"/>
<evidence type="ECO:0000313" key="1">
    <source>
        <dbReference type="EMBL" id="KAH1063691.1"/>
    </source>
</evidence>
<name>A0A9D3UWD6_9ROSI</name>
<evidence type="ECO:0000313" key="2">
    <source>
        <dbReference type="Proteomes" id="UP000828251"/>
    </source>
</evidence>
<evidence type="ECO:0008006" key="3">
    <source>
        <dbReference type="Google" id="ProtNLM"/>
    </source>
</evidence>
<comment type="caution">
    <text evidence="1">The sequence shown here is derived from an EMBL/GenBank/DDBJ whole genome shotgun (WGS) entry which is preliminary data.</text>
</comment>